<evidence type="ECO:0000313" key="3">
    <source>
        <dbReference type="Proteomes" id="UP001595850"/>
    </source>
</evidence>
<evidence type="ECO:0000256" key="1">
    <source>
        <dbReference type="SAM" id="MobiDB-lite"/>
    </source>
</evidence>
<name>A0ABV8I6K0_9ACTN</name>
<gene>
    <name evidence="2" type="ORF">ACFOWE_16090</name>
</gene>
<dbReference type="InterPro" id="IPR036393">
    <property type="entry name" value="AceGlu_kinase-like_sf"/>
</dbReference>
<comment type="caution">
    <text evidence="2">The sequence shown here is derived from an EMBL/GenBank/DDBJ whole genome shotgun (WGS) entry which is preliminary data.</text>
</comment>
<dbReference type="EMBL" id="JBHSBM010000017">
    <property type="protein sequence ID" value="MFC4059827.1"/>
    <property type="molecule type" value="Genomic_DNA"/>
</dbReference>
<sequence>MGPKAEAARSVVEKTGDMAAIGRPDGAGRIMDGHAGTIITPDATRPLASTL</sequence>
<reference evidence="3" key="1">
    <citation type="journal article" date="2019" name="Int. J. Syst. Evol. Microbiol.">
        <title>The Global Catalogue of Microorganisms (GCM) 10K type strain sequencing project: providing services to taxonomists for standard genome sequencing and annotation.</title>
        <authorList>
            <consortium name="The Broad Institute Genomics Platform"/>
            <consortium name="The Broad Institute Genome Sequencing Center for Infectious Disease"/>
            <person name="Wu L."/>
            <person name="Ma J."/>
        </authorList>
    </citation>
    <scope>NUCLEOTIDE SEQUENCE [LARGE SCALE GENOMIC DNA]</scope>
    <source>
        <strain evidence="3">TBRC 4489</strain>
    </source>
</reference>
<dbReference type="RefSeq" id="WP_377288446.1">
    <property type="nucleotide sequence ID" value="NZ_JBHSBM010000017.1"/>
</dbReference>
<organism evidence="2 3">
    <name type="scientific">Planomonospora corallina</name>
    <dbReference type="NCBI Taxonomy" id="1806052"/>
    <lineage>
        <taxon>Bacteria</taxon>
        <taxon>Bacillati</taxon>
        <taxon>Actinomycetota</taxon>
        <taxon>Actinomycetes</taxon>
        <taxon>Streptosporangiales</taxon>
        <taxon>Streptosporangiaceae</taxon>
        <taxon>Planomonospora</taxon>
    </lineage>
</organism>
<dbReference type="Gene3D" id="3.40.1160.10">
    <property type="entry name" value="Acetylglutamate kinase-like"/>
    <property type="match status" value="1"/>
</dbReference>
<evidence type="ECO:0000313" key="2">
    <source>
        <dbReference type="EMBL" id="MFC4059827.1"/>
    </source>
</evidence>
<protein>
    <submittedName>
        <fullName evidence="2">Uncharacterized protein</fullName>
    </submittedName>
</protein>
<accession>A0ABV8I6K0</accession>
<feature type="region of interest" description="Disordered" evidence="1">
    <location>
        <begin position="1"/>
        <end position="51"/>
    </location>
</feature>
<dbReference type="Proteomes" id="UP001595850">
    <property type="component" value="Unassembled WGS sequence"/>
</dbReference>
<proteinExistence type="predicted"/>
<keyword evidence="3" id="KW-1185">Reference proteome</keyword>